<sequence length="100" mass="11658">MQYSFLKKEQVDALDKVFERKIFSEKDLLVEYTLLVGTGGPNDIMTLFPMAIHSYHGYGTFYAVNVNQPRKKKSYYQKSTVKQYINFLRFCGSLITVQNL</sequence>
<evidence type="ECO:0000313" key="2">
    <source>
        <dbReference type="Proteomes" id="UP000230423"/>
    </source>
</evidence>
<dbReference type="AlphaFoldDB" id="A0A2G9U5E7"/>
<evidence type="ECO:0000313" key="1">
    <source>
        <dbReference type="EMBL" id="PIO64750.1"/>
    </source>
</evidence>
<organism evidence="1 2">
    <name type="scientific">Teladorsagia circumcincta</name>
    <name type="common">Brown stomach worm</name>
    <name type="synonym">Ostertagia circumcincta</name>
    <dbReference type="NCBI Taxonomy" id="45464"/>
    <lineage>
        <taxon>Eukaryota</taxon>
        <taxon>Metazoa</taxon>
        <taxon>Ecdysozoa</taxon>
        <taxon>Nematoda</taxon>
        <taxon>Chromadorea</taxon>
        <taxon>Rhabditida</taxon>
        <taxon>Rhabditina</taxon>
        <taxon>Rhabditomorpha</taxon>
        <taxon>Strongyloidea</taxon>
        <taxon>Trichostrongylidae</taxon>
        <taxon>Teladorsagia</taxon>
    </lineage>
</organism>
<name>A0A2G9U5E7_TELCI</name>
<protein>
    <submittedName>
        <fullName evidence="1">Uncharacterized protein</fullName>
    </submittedName>
</protein>
<gene>
    <name evidence="1" type="ORF">TELCIR_13609</name>
</gene>
<proteinExistence type="predicted"/>
<dbReference type="EMBL" id="KZ349612">
    <property type="protein sequence ID" value="PIO64750.1"/>
    <property type="molecule type" value="Genomic_DNA"/>
</dbReference>
<keyword evidence="2" id="KW-1185">Reference proteome</keyword>
<accession>A0A2G9U5E7</accession>
<dbReference type="Proteomes" id="UP000230423">
    <property type="component" value="Unassembled WGS sequence"/>
</dbReference>
<reference evidence="1 2" key="1">
    <citation type="submission" date="2015-09" db="EMBL/GenBank/DDBJ databases">
        <title>Draft genome of the parasitic nematode Teladorsagia circumcincta isolate WARC Sus (inbred).</title>
        <authorList>
            <person name="Mitreva M."/>
        </authorList>
    </citation>
    <scope>NUCLEOTIDE SEQUENCE [LARGE SCALE GENOMIC DNA]</scope>
    <source>
        <strain evidence="1 2">S</strain>
    </source>
</reference>